<evidence type="ECO:0000313" key="1">
    <source>
        <dbReference type="Proteomes" id="UP000887580"/>
    </source>
</evidence>
<sequence length="143" mass="16347">MKVIIIFVCFLLGFVLSEKSEDIILVQLIVFRSNPNETFYEDLIYKLDVAKNFNWIITNSTPACTTSLYKCACDELETVAGKAKHRRMIIFVVEDLDVDSGCTYTAHTNSPILLQIFHVQEYDHAIISLNSPAGRLHYEVQQQ</sequence>
<name>A0AC35F626_9BILA</name>
<dbReference type="Proteomes" id="UP000887580">
    <property type="component" value="Unplaced"/>
</dbReference>
<protein>
    <submittedName>
        <fullName evidence="2">Uncharacterized protein</fullName>
    </submittedName>
</protein>
<evidence type="ECO:0000313" key="2">
    <source>
        <dbReference type="WBParaSite" id="PS1159_v2.g13390.t1"/>
    </source>
</evidence>
<accession>A0AC35F626</accession>
<dbReference type="WBParaSite" id="PS1159_v2.g13390.t1">
    <property type="protein sequence ID" value="PS1159_v2.g13390.t1"/>
    <property type="gene ID" value="PS1159_v2.g13390"/>
</dbReference>
<reference evidence="2" key="1">
    <citation type="submission" date="2022-11" db="UniProtKB">
        <authorList>
            <consortium name="WormBaseParasite"/>
        </authorList>
    </citation>
    <scope>IDENTIFICATION</scope>
</reference>
<organism evidence="1 2">
    <name type="scientific">Panagrolaimus sp. PS1159</name>
    <dbReference type="NCBI Taxonomy" id="55785"/>
    <lineage>
        <taxon>Eukaryota</taxon>
        <taxon>Metazoa</taxon>
        <taxon>Ecdysozoa</taxon>
        <taxon>Nematoda</taxon>
        <taxon>Chromadorea</taxon>
        <taxon>Rhabditida</taxon>
        <taxon>Tylenchina</taxon>
        <taxon>Panagrolaimomorpha</taxon>
        <taxon>Panagrolaimoidea</taxon>
        <taxon>Panagrolaimidae</taxon>
        <taxon>Panagrolaimus</taxon>
    </lineage>
</organism>
<proteinExistence type="predicted"/>